<proteinExistence type="predicted"/>
<evidence type="ECO:0000256" key="1">
    <source>
        <dbReference type="SAM" id="MobiDB-lite"/>
    </source>
</evidence>
<dbReference type="EMBL" id="JXTC01000017">
    <property type="protein sequence ID" value="PON99816.1"/>
    <property type="molecule type" value="Genomic_DNA"/>
</dbReference>
<feature type="non-terminal residue" evidence="2">
    <location>
        <position position="1"/>
    </location>
</feature>
<evidence type="ECO:0000313" key="2">
    <source>
        <dbReference type="EMBL" id="PON99816.1"/>
    </source>
</evidence>
<name>A0A2P5FPX0_TREOI</name>
<protein>
    <submittedName>
        <fullName evidence="2">GPI transamidase component PIG-T</fullName>
    </submittedName>
</protein>
<evidence type="ECO:0000313" key="3">
    <source>
        <dbReference type="Proteomes" id="UP000237000"/>
    </source>
</evidence>
<organism evidence="2 3">
    <name type="scientific">Trema orientale</name>
    <name type="common">Charcoal tree</name>
    <name type="synonym">Celtis orientalis</name>
    <dbReference type="NCBI Taxonomy" id="63057"/>
    <lineage>
        <taxon>Eukaryota</taxon>
        <taxon>Viridiplantae</taxon>
        <taxon>Streptophyta</taxon>
        <taxon>Embryophyta</taxon>
        <taxon>Tracheophyta</taxon>
        <taxon>Spermatophyta</taxon>
        <taxon>Magnoliopsida</taxon>
        <taxon>eudicotyledons</taxon>
        <taxon>Gunneridae</taxon>
        <taxon>Pentapetalae</taxon>
        <taxon>rosids</taxon>
        <taxon>fabids</taxon>
        <taxon>Rosales</taxon>
        <taxon>Cannabaceae</taxon>
        <taxon>Trema</taxon>
    </lineage>
</organism>
<dbReference type="AlphaFoldDB" id="A0A2P5FPX0"/>
<dbReference type="InParanoid" id="A0A2P5FPX0"/>
<keyword evidence="3" id="KW-1185">Reference proteome</keyword>
<feature type="region of interest" description="Disordered" evidence="1">
    <location>
        <begin position="1"/>
        <end position="26"/>
    </location>
</feature>
<sequence>SAQLSWRAQSSPSSSTSYNTTRRAPNSSQLIKNGRFSYQTDSFPVSFILLSILLWQCRPRIRGHRGRRIHGGVAAETFARSKGACPLPLREQSSTNRLQWPPPPCFPQSHLSAGGLMALFVPDEANIIGERVLGGWKGIFWSVEMSSAGLDGKGS</sequence>
<accession>A0A2P5FPX0</accession>
<comment type="caution">
    <text evidence="2">The sequence shown here is derived from an EMBL/GenBank/DDBJ whole genome shotgun (WGS) entry which is preliminary data.</text>
</comment>
<reference evidence="3" key="1">
    <citation type="submission" date="2016-06" db="EMBL/GenBank/DDBJ databases">
        <title>Parallel loss of symbiosis genes in relatives of nitrogen-fixing non-legume Parasponia.</title>
        <authorList>
            <person name="Van Velzen R."/>
            <person name="Holmer R."/>
            <person name="Bu F."/>
            <person name="Rutten L."/>
            <person name="Van Zeijl A."/>
            <person name="Liu W."/>
            <person name="Santuari L."/>
            <person name="Cao Q."/>
            <person name="Sharma T."/>
            <person name="Shen D."/>
            <person name="Roswanjaya Y."/>
            <person name="Wardhani T."/>
            <person name="Kalhor M.S."/>
            <person name="Jansen J."/>
            <person name="Van den Hoogen J."/>
            <person name="Gungor B."/>
            <person name="Hartog M."/>
            <person name="Hontelez J."/>
            <person name="Verver J."/>
            <person name="Yang W.-C."/>
            <person name="Schijlen E."/>
            <person name="Repin R."/>
            <person name="Schilthuizen M."/>
            <person name="Schranz E."/>
            <person name="Heidstra R."/>
            <person name="Miyata K."/>
            <person name="Fedorova E."/>
            <person name="Kohlen W."/>
            <person name="Bisseling T."/>
            <person name="Smit S."/>
            <person name="Geurts R."/>
        </authorList>
    </citation>
    <scope>NUCLEOTIDE SEQUENCE [LARGE SCALE GENOMIC DNA]</scope>
    <source>
        <strain evidence="3">cv. RG33-2</strain>
    </source>
</reference>
<feature type="compositionally biased region" description="Low complexity" evidence="1">
    <location>
        <begin position="1"/>
        <end position="23"/>
    </location>
</feature>
<dbReference type="Proteomes" id="UP000237000">
    <property type="component" value="Unassembled WGS sequence"/>
</dbReference>
<gene>
    <name evidence="2" type="ORF">TorRG33x02_045810</name>
</gene>